<evidence type="ECO:0000256" key="1">
    <source>
        <dbReference type="ARBA" id="ARBA00022679"/>
    </source>
</evidence>
<dbReference type="GO" id="GO:0016746">
    <property type="term" value="F:acyltransferase activity"/>
    <property type="evidence" value="ECO:0007669"/>
    <property type="project" value="UniProtKB-KW"/>
</dbReference>
<dbReference type="STRING" id="168276.SAMN05444580_106177"/>
<dbReference type="SUPFAM" id="SSF53474">
    <property type="entry name" value="alpha/beta-Hydrolases"/>
    <property type="match status" value="1"/>
</dbReference>
<dbReference type="Gene3D" id="3.40.50.1820">
    <property type="entry name" value="alpha/beta hydrolase"/>
    <property type="match status" value="1"/>
</dbReference>
<dbReference type="AlphaFoldDB" id="A0A1G6XD77"/>
<gene>
    <name evidence="5" type="ORF">SAMN05444580_106177</name>
</gene>
<dbReference type="Proteomes" id="UP000199417">
    <property type="component" value="Unassembled WGS sequence"/>
</dbReference>
<evidence type="ECO:0000256" key="2">
    <source>
        <dbReference type="ARBA" id="ARBA00023315"/>
    </source>
</evidence>
<proteinExistence type="predicted"/>
<dbReference type="RefSeq" id="WP_072845182.1">
    <property type="nucleotide sequence ID" value="NZ_FNAB01000006.1"/>
</dbReference>
<feature type="domain" description="Poly-beta-hydroxybutyrate polymerase N-terminal" evidence="4">
    <location>
        <begin position="73"/>
        <end position="241"/>
    </location>
</feature>
<accession>A0A1G6XD77</accession>
<dbReference type="InterPro" id="IPR010941">
    <property type="entry name" value="PhaC_N"/>
</dbReference>
<evidence type="ECO:0000313" key="6">
    <source>
        <dbReference type="Proteomes" id="UP000199417"/>
    </source>
</evidence>
<protein>
    <submittedName>
        <fullName evidence="5">Polyhydroxyalkanoate synthase</fullName>
    </submittedName>
</protein>
<dbReference type="GO" id="GO:0042619">
    <property type="term" value="P:poly-hydroxybutyrate biosynthetic process"/>
    <property type="evidence" value="ECO:0007669"/>
    <property type="project" value="InterPro"/>
</dbReference>
<feature type="domain" description="AB hydrolase-1" evidence="3">
    <location>
        <begin position="243"/>
        <end position="485"/>
    </location>
</feature>
<dbReference type="Pfam" id="PF00561">
    <property type="entry name" value="Abhydrolase_1"/>
    <property type="match status" value="1"/>
</dbReference>
<dbReference type="InterPro" id="IPR051321">
    <property type="entry name" value="PHA/PHB_synthase"/>
</dbReference>
<dbReference type="PANTHER" id="PTHR36837:SF5">
    <property type="entry name" value="POLY-3-HYDROXYBUTYRATE SYNTHASE"/>
    <property type="match status" value="1"/>
</dbReference>
<keyword evidence="1" id="KW-0808">Transferase</keyword>
<evidence type="ECO:0000259" key="4">
    <source>
        <dbReference type="Pfam" id="PF07167"/>
    </source>
</evidence>
<dbReference type="Pfam" id="PF07167">
    <property type="entry name" value="PhaC_N"/>
    <property type="match status" value="1"/>
</dbReference>
<organism evidence="5 6">
    <name type="scientific">Rhodococcus tukisamuensis</name>
    <dbReference type="NCBI Taxonomy" id="168276"/>
    <lineage>
        <taxon>Bacteria</taxon>
        <taxon>Bacillati</taxon>
        <taxon>Actinomycetota</taxon>
        <taxon>Actinomycetes</taxon>
        <taxon>Mycobacteriales</taxon>
        <taxon>Nocardiaceae</taxon>
        <taxon>Rhodococcus</taxon>
    </lineage>
</organism>
<reference evidence="5 6" key="1">
    <citation type="submission" date="2016-10" db="EMBL/GenBank/DDBJ databases">
        <authorList>
            <person name="de Groot N.N."/>
        </authorList>
    </citation>
    <scope>NUCLEOTIDE SEQUENCE [LARGE SCALE GENOMIC DNA]</scope>
    <source>
        <strain evidence="5 6">JCM 11308</strain>
    </source>
</reference>
<evidence type="ECO:0000259" key="3">
    <source>
        <dbReference type="Pfam" id="PF00561"/>
    </source>
</evidence>
<dbReference type="InterPro" id="IPR000073">
    <property type="entry name" value="AB_hydrolase_1"/>
</dbReference>
<keyword evidence="2" id="KW-0012">Acyltransferase</keyword>
<keyword evidence="6" id="KW-1185">Reference proteome</keyword>
<sequence length="563" mass="61273">MLENLQRRIGAKVDPVGWFSATGSVSKNAIKNPAEVTAATGRLARTLAQIPPATLRVALGTEASAPQSVSECDNRFRDPAWRENPAYFALLQSYLTTRTFVDDLVDAGTEDEFTAAKARQFAHLALDAAAPTNSPLTNPTVLTRAIQTGGKSLVRGAGYALEDLVKRGGRPLRVDHDAFTVGENMAATEGKVVFRNEMIELIQYAPQTTQVHEIPLLACPPWINKYYIMDIGPDRSYLEWAVQHHRTVFVMSYRNPDESMGAVTFEDYLDQGIDAAMDAVLEITGAPRVDIAGLCLGGAMSAIAAGHFAGKGDQRMGTLTLINTLLDYSEPGELGLISDPETLYKIDIIMGKNGYLAGEDMSLTFDLLRANDLIFGYWVSRWMLGEKPAAFDLLVWNEDSTRMPAAMHSRYLRSLYRDNELARGEFTIGDEKISLSDFTNDVYVIGAENDHIVPWASSYASAGLFGGNVRYVLSNGGHIAGIVNPPGKKSWVEALGSPDAKQAPALPADAQTWREKAKRSPGSWWADWTTWSNQRAGALQAPPPMGGPGHKVLGAAPGTYVFS</sequence>
<evidence type="ECO:0000313" key="5">
    <source>
        <dbReference type="EMBL" id="SDD76110.1"/>
    </source>
</evidence>
<dbReference type="InterPro" id="IPR029058">
    <property type="entry name" value="AB_hydrolase_fold"/>
</dbReference>
<name>A0A1G6XD77_9NOCA</name>
<dbReference type="EMBL" id="FNAB01000006">
    <property type="protein sequence ID" value="SDD76110.1"/>
    <property type="molecule type" value="Genomic_DNA"/>
</dbReference>
<dbReference type="PANTHER" id="PTHR36837">
    <property type="entry name" value="POLY(3-HYDROXYALKANOATE) POLYMERASE SUBUNIT PHAC"/>
    <property type="match status" value="1"/>
</dbReference>